<dbReference type="Gene3D" id="1.20.5.1200">
    <property type="entry name" value="Alpha-tocopherol transfer"/>
    <property type="match status" value="1"/>
</dbReference>
<evidence type="ECO:0008006" key="3">
    <source>
        <dbReference type="Google" id="ProtNLM"/>
    </source>
</evidence>
<dbReference type="AlphaFoldDB" id="A0AAN9XY58"/>
<dbReference type="Proteomes" id="UP001367676">
    <property type="component" value="Unassembled WGS sequence"/>
</dbReference>
<accession>A0AAN9XY58</accession>
<evidence type="ECO:0000313" key="2">
    <source>
        <dbReference type="Proteomes" id="UP001367676"/>
    </source>
</evidence>
<dbReference type="EMBL" id="JBBCAQ010000038">
    <property type="protein sequence ID" value="KAK7571844.1"/>
    <property type="molecule type" value="Genomic_DNA"/>
</dbReference>
<dbReference type="SUPFAM" id="SSF52087">
    <property type="entry name" value="CRAL/TRIO domain"/>
    <property type="match status" value="1"/>
</dbReference>
<evidence type="ECO:0000313" key="1">
    <source>
        <dbReference type="EMBL" id="KAK7571844.1"/>
    </source>
</evidence>
<comment type="caution">
    <text evidence="1">The sequence shown here is derived from an EMBL/GenBank/DDBJ whole genome shotgun (WGS) entry which is preliminary data.</text>
</comment>
<keyword evidence="2" id="KW-1185">Reference proteome</keyword>
<protein>
    <recommendedName>
        <fullName evidence="3">CRAL-TRIO domain-containing protein</fullName>
    </recommendedName>
</protein>
<dbReference type="InterPro" id="IPR036865">
    <property type="entry name" value="CRAL-TRIO_dom_sf"/>
</dbReference>
<gene>
    <name evidence="1" type="ORF">V9T40_014316</name>
</gene>
<sequence length="221" mass="25194">MNIEIEFPSDEDLVDIYAEFNATKETVKRDVKYLMEWLEKQPHLPNVKGYELLPLPKLTPEKRRVVIHAISPLAGIVPVKAECIVKLYTSLWDISVKADASRSYIIVYDFANMNSSFATTILSTWKLALQLLMVVFLSKSRKDLVEVLPRNILPSNYGGEEPSLTELKVTLLKYLDDYSGWLQSADINDKADLRKLPRYSDPDNIDSAYGLNGSFRNISFD</sequence>
<name>A0AAN9XY58_9HEMI</name>
<proteinExistence type="predicted"/>
<reference evidence="1 2" key="1">
    <citation type="submission" date="2024-03" db="EMBL/GenBank/DDBJ databases">
        <title>Adaptation during the transition from Ophiocordyceps entomopathogen to insect associate is accompanied by gene loss and intensified selection.</title>
        <authorList>
            <person name="Ward C.M."/>
            <person name="Onetto C.A."/>
            <person name="Borneman A.R."/>
        </authorList>
    </citation>
    <scope>NUCLEOTIDE SEQUENCE [LARGE SCALE GENOMIC DNA]</scope>
    <source>
        <strain evidence="1">AWRI1</strain>
        <tissue evidence="1">Single Adult Female</tissue>
    </source>
</reference>
<organism evidence="1 2">
    <name type="scientific">Parthenolecanium corni</name>
    <dbReference type="NCBI Taxonomy" id="536013"/>
    <lineage>
        <taxon>Eukaryota</taxon>
        <taxon>Metazoa</taxon>
        <taxon>Ecdysozoa</taxon>
        <taxon>Arthropoda</taxon>
        <taxon>Hexapoda</taxon>
        <taxon>Insecta</taxon>
        <taxon>Pterygota</taxon>
        <taxon>Neoptera</taxon>
        <taxon>Paraneoptera</taxon>
        <taxon>Hemiptera</taxon>
        <taxon>Sternorrhyncha</taxon>
        <taxon>Coccoidea</taxon>
        <taxon>Coccidae</taxon>
        <taxon>Parthenolecanium</taxon>
    </lineage>
</organism>